<dbReference type="Proteomes" id="UP000887116">
    <property type="component" value="Unassembled WGS sequence"/>
</dbReference>
<comment type="caution">
    <text evidence="1">The sequence shown here is derived from an EMBL/GenBank/DDBJ whole genome shotgun (WGS) entry which is preliminary data.</text>
</comment>
<reference evidence="1" key="1">
    <citation type="submission" date="2020-07" db="EMBL/GenBank/DDBJ databases">
        <title>Multicomponent nature underlies the extraordinary mechanical properties of spider dragline silk.</title>
        <authorList>
            <person name="Kono N."/>
            <person name="Nakamura H."/>
            <person name="Mori M."/>
            <person name="Yoshida Y."/>
            <person name="Ohtoshi R."/>
            <person name="Malay A.D."/>
            <person name="Moran D.A.P."/>
            <person name="Tomita M."/>
            <person name="Numata K."/>
            <person name="Arakawa K."/>
        </authorList>
    </citation>
    <scope>NUCLEOTIDE SEQUENCE</scope>
</reference>
<sequence length="17" mass="2071">SFFSSVRYNKESCLTRF</sequence>
<gene>
    <name evidence="1" type="ORF">TNCT_432141</name>
</gene>
<evidence type="ECO:0000313" key="1">
    <source>
        <dbReference type="EMBL" id="GFQ74752.1"/>
    </source>
</evidence>
<keyword evidence="2" id="KW-1185">Reference proteome</keyword>
<dbReference type="EMBL" id="BMAO01001616">
    <property type="protein sequence ID" value="GFQ74752.1"/>
    <property type="molecule type" value="Genomic_DNA"/>
</dbReference>
<accession>A0A8X6FAE9</accession>
<organism evidence="1 2">
    <name type="scientific">Trichonephila clavata</name>
    <name type="common">Joro spider</name>
    <name type="synonym">Nephila clavata</name>
    <dbReference type="NCBI Taxonomy" id="2740835"/>
    <lineage>
        <taxon>Eukaryota</taxon>
        <taxon>Metazoa</taxon>
        <taxon>Ecdysozoa</taxon>
        <taxon>Arthropoda</taxon>
        <taxon>Chelicerata</taxon>
        <taxon>Arachnida</taxon>
        <taxon>Araneae</taxon>
        <taxon>Araneomorphae</taxon>
        <taxon>Entelegynae</taxon>
        <taxon>Araneoidea</taxon>
        <taxon>Nephilidae</taxon>
        <taxon>Trichonephila</taxon>
    </lineage>
</organism>
<protein>
    <submittedName>
        <fullName evidence="1">Uncharacterized protein</fullName>
    </submittedName>
</protein>
<dbReference type="AlphaFoldDB" id="A0A8X6FAE9"/>
<evidence type="ECO:0000313" key="2">
    <source>
        <dbReference type="Proteomes" id="UP000887116"/>
    </source>
</evidence>
<name>A0A8X6FAE9_TRICU</name>
<feature type="non-terminal residue" evidence="1">
    <location>
        <position position="1"/>
    </location>
</feature>
<proteinExistence type="predicted"/>